<dbReference type="RefSeq" id="WP_106929533.1">
    <property type="nucleotide sequence ID" value="NZ_PYFT01000001.1"/>
</dbReference>
<keyword evidence="3" id="KW-1185">Reference proteome</keyword>
<protein>
    <recommendedName>
        <fullName evidence="4">DUF4249 domain-containing protein</fullName>
    </recommendedName>
</protein>
<dbReference type="AlphaFoldDB" id="A0A2T2YF47"/>
<dbReference type="PROSITE" id="PS51257">
    <property type="entry name" value="PROKAR_LIPOPROTEIN"/>
    <property type="match status" value="1"/>
</dbReference>
<organism evidence="2 3">
    <name type="scientific">Adhaeribacter arboris</name>
    <dbReference type="NCBI Taxonomy" id="2072846"/>
    <lineage>
        <taxon>Bacteria</taxon>
        <taxon>Pseudomonadati</taxon>
        <taxon>Bacteroidota</taxon>
        <taxon>Cytophagia</taxon>
        <taxon>Cytophagales</taxon>
        <taxon>Hymenobacteraceae</taxon>
        <taxon>Adhaeribacter</taxon>
    </lineage>
</organism>
<comment type="caution">
    <text evidence="2">The sequence shown here is derived from an EMBL/GenBank/DDBJ whole genome shotgun (WGS) entry which is preliminary data.</text>
</comment>
<feature type="chain" id="PRO_5015666910" description="DUF4249 domain-containing protein" evidence="1">
    <location>
        <begin position="21"/>
        <end position="195"/>
    </location>
</feature>
<evidence type="ECO:0000256" key="1">
    <source>
        <dbReference type="SAM" id="SignalP"/>
    </source>
</evidence>
<evidence type="ECO:0000313" key="2">
    <source>
        <dbReference type="EMBL" id="PSR54146.1"/>
    </source>
</evidence>
<evidence type="ECO:0008006" key="4">
    <source>
        <dbReference type="Google" id="ProtNLM"/>
    </source>
</evidence>
<reference evidence="2 3" key="1">
    <citation type="submission" date="2018-03" db="EMBL/GenBank/DDBJ databases">
        <title>Adhaeribacter sp. HMF7605 Genome sequencing and assembly.</title>
        <authorList>
            <person name="Kang H."/>
            <person name="Kang J."/>
            <person name="Cha I."/>
            <person name="Kim H."/>
            <person name="Joh K."/>
        </authorList>
    </citation>
    <scope>NUCLEOTIDE SEQUENCE [LARGE SCALE GENOMIC DNA]</scope>
    <source>
        <strain evidence="2 3">HMF7605</strain>
    </source>
</reference>
<dbReference type="Proteomes" id="UP000240357">
    <property type="component" value="Unassembled WGS sequence"/>
</dbReference>
<accession>A0A2T2YF47</accession>
<sequence>MRSTIYLLALLLLFACTPNASEELVQPRISINSNAVYDSVVYENRPLGITLEYRRIADTTFTDPITQEIVPGISYTVLVYDSLQIKSPWEGEVRLVSIKRPSSKPALNLSSKNAPDNVYFVRKDKTNPEWSYLFYYKRVPTGTYAPMVCRFVIGKYASDPDNRYANIANWDASTVNVLRRNGNTSIFHIINPYAE</sequence>
<feature type="signal peptide" evidence="1">
    <location>
        <begin position="1"/>
        <end position="20"/>
    </location>
</feature>
<gene>
    <name evidence="2" type="ORF">AHMF7605_11755</name>
</gene>
<dbReference type="EMBL" id="PYFT01000001">
    <property type="protein sequence ID" value="PSR54146.1"/>
    <property type="molecule type" value="Genomic_DNA"/>
</dbReference>
<evidence type="ECO:0000313" key="3">
    <source>
        <dbReference type="Proteomes" id="UP000240357"/>
    </source>
</evidence>
<proteinExistence type="predicted"/>
<name>A0A2T2YF47_9BACT</name>
<keyword evidence="1" id="KW-0732">Signal</keyword>